<dbReference type="RefSeq" id="XP_060420178.1">
    <property type="nucleotide sequence ID" value="XM_060550995.1"/>
</dbReference>
<gene>
    <name evidence="1" type="ORF">LY79DRAFT_144992</name>
</gene>
<evidence type="ECO:0000313" key="2">
    <source>
        <dbReference type="Proteomes" id="UP001230504"/>
    </source>
</evidence>
<evidence type="ECO:0000313" key="1">
    <source>
        <dbReference type="EMBL" id="KAK1599589.1"/>
    </source>
</evidence>
<organism evidence="1 2">
    <name type="scientific">Colletotrichum navitas</name>
    <dbReference type="NCBI Taxonomy" id="681940"/>
    <lineage>
        <taxon>Eukaryota</taxon>
        <taxon>Fungi</taxon>
        <taxon>Dikarya</taxon>
        <taxon>Ascomycota</taxon>
        <taxon>Pezizomycotina</taxon>
        <taxon>Sordariomycetes</taxon>
        <taxon>Hypocreomycetidae</taxon>
        <taxon>Glomerellales</taxon>
        <taxon>Glomerellaceae</taxon>
        <taxon>Colletotrichum</taxon>
        <taxon>Colletotrichum graminicola species complex</taxon>
    </lineage>
</organism>
<comment type="caution">
    <text evidence="1">The sequence shown here is derived from an EMBL/GenBank/DDBJ whole genome shotgun (WGS) entry which is preliminary data.</text>
</comment>
<name>A0AAD8QC77_9PEZI</name>
<dbReference type="GeneID" id="85435235"/>
<reference evidence="1" key="1">
    <citation type="submission" date="2021-06" db="EMBL/GenBank/DDBJ databases">
        <title>Comparative genomics, transcriptomics and evolutionary studies reveal genomic signatures of adaptation to plant cell wall in hemibiotrophic fungi.</title>
        <authorList>
            <consortium name="DOE Joint Genome Institute"/>
            <person name="Baroncelli R."/>
            <person name="Diaz J.F."/>
            <person name="Benocci T."/>
            <person name="Peng M."/>
            <person name="Battaglia E."/>
            <person name="Haridas S."/>
            <person name="Andreopoulos W."/>
            <person name="Labutti K."/>
            <person name="Pangilinan J."/>
            <person name="Floch G.L."/>
            <person name="Makela M.R."/>
            <person name="Henrissat B."/>
            <person name="Grigoriev I.V."/>
            <person name="Crouch J.A."/>
            <person name="De Vries R.P."/>
            <person name="Sukno S.A."/>
            <person name="Thon M.R."/>
        </authorList>
    </citation>
    <scope>NUCLEOTIDE SEQUENCE</scope>
    <source>
        <strain evidence="1">CBS 125086</strain>
    </source>
</reference>
<dbReference type="EMBL" id="JAHLJV010000002">
    <property type="protein sequence ID" value="KAK1599589.1"/>
    <property type="molecule type" value="Genomic_DNA"/>
</dbReference>
<protein>
    <submittedName>
        <fullName evidence="1">Uncharacterized protein</fullName>
    </submittedName>
</protein>
<dbReference type="Proteomes" id="UP001230504">
    <property type="component" value="Unassembled WGS sequence"/>
</dbReference>
<sequence length="196" mass="22079">MPCFPCHAFPLHALSSTPRYFHSNRPIEFCSANARSVWFNVTPSHGEKGLHLLKFGSWPTNFFRSREGAGRLSVHISDTDSVSRLVPERRLEEKSSRLTQRSASLLFRPARPGDPDLHWHIGLAHESKCLVISLIFRLHFCGREGGLRPVMRRTDCQVRTATVSSLHGSRTHSLARLALPSPTHLGHGTQFVFLPK</sequence>
<accession>A0AAD8QC77</accession>
<proteinExistence type="predicted"/>
<keyword evidence="2" id="KW-1185">Reference proteome</keyword>
<dbReference type="AlphaFoldDB" id="A0AAD8QC77"/>